<reference evidence="2" key="2">
    <citation type="journal article" date="2017" name="Plant Physiol. Biochem.">
        <title>Differential oxidative and antioxidative response of duckweed Lemna minor toward plant growth promoting/inhibiting bacteria.</title>
        <authorList>
            <person name="Ishizawa H."/>
            <person name="Kuroda M."/>
            <person name="Morikawa M."/>
            <person name="Ike M."/>
        </authorList>
    </citation>
    <scope>NUCLEOTIDE SEQUENCE [LARGE SCALE GENOMIC DNA]</scope>
    <source>
        <strain evidence="2">M6</strain>
    </source>
</reference>
<geneLocation type="plasmid" evidence="2">
    <name>pasem-1 dna</name>
</geneLocation>
<protein>
    <submittedName>
        <fullName evidence="1">Uncharacterized protein</fullName>
    </submittedName>
</protein>
<organism evidence="1 2">
    <name type="scientific">Asticcacaulis excentricus</name>
    <dbReference type="NCBI Taxonomy" id="78587"/>
    <lineage>
        <taxon>Bacteria</taxon>
        <taxon>Pseudomonadati</taxon>
        <taxon>Pseudomonadota</taxon>
        <taxon>Alphaproteobacteria</taxon>
        <taxon>Caulobacterales</taxon>
        <taxon>Caulobacteraceae</taxon>
        <taxon>Asticcacaulis</taxon>
    </lineage>
</organism>
<sequence length="42" mass="4778">MPADFGRYSRLRKQPEDSFNIGESGRGEINLTAGFEDIAYRL</sequence>
<evidence type="ECO:0000313" key="1">
    <source>
        <dbReference type="EMBL" id="BBF82683.1"/>
    </source>
</evidence>
<proteinExistence type="predicted"/>
<dbReference type="AlphaFoldDB" id="A0A3G9GBH5"/>
<dbReference type="Proteomes" id="UP000278756">
    <property type="component" value="Plasmid pASEM-1"/>
</dbReference>
<dbReference type="EMBL" id="AP018829">
    <property type="protein sequence ID" value="BBF82683.1"/>
    <property type="molecule type" value="Genomic_DNA"/>
</dbReference>
<accession>A0A3G9GBH5</accession>
<reference evidence="2" key="1">
    <citation type="journal article" date="2017" name="Biotechnol. Biofuels">
        <title>Evaluation of environmental bacterial communities as a factor affecting the growth of duckweed Lemna minor.</title>
        <authorList>
            <person name="Ishizawa H."/>
            <person name="Kuroda M."/>
            <person name="Morikawa M."/>
            <person name="Ike M."/>
        </authorList>
    </citation>
    <scope>NUCLEOTIDE SEQUENCE [LARGE SCALE GENOMIC DNA]</scope>
    <source>
        <strain evidence="2">M6</strain>
    </source>
</reference>
<name>A0A3G9GBH5_9CAUL</name>
<keyword evidence="1" id="KW-0614">Plasmid</keyword>
<evidence type="ECO:0000313" key="2">
    <source>
        <dbReference type="Proteomes" id="UP000278756"/>
    </source>
</evidence>
<gene>
    <name evidence="1" type="ORF">EM6_3324</name>
</gene>